<evidence type="ECO:0000256" key="1">
    <source>
        <dbReference type="SAM" id="SignalP"/>
    </source>
</evidence>
<feature type="signal peptide" evidence="1">
    <location>
        <begin position="1"/>
        <end position="20"/>
    </location>
</feature>
<keyword evidence="1" id="KW-0732">Signal</keyword>
<sequence length="310" mass="35008">MFLRGILLSFFVLSIGSDVAQEKNVAVVGTKTNKSVKINYKDIVSNLYKVFAMQGISPNQIAQLTQKNPQILQDLIAKIREQIIDEEVLFFMSKDKGYESNAAYIKRFADAKKAVSNQIYREERAKQIVPSDKDLKDKYDEVIGKIPNIKKYDGTMIVLKNKSDADGVLKIMNNRDKSKSIDDTFISLGNAHSITDFSESKGHFSMNEREIESVYGKNMMDNIQSTKAGNLTNVIKFDDKSKLEGKYAVVLVKKVSNEKKPEMESIKEQLKKAVIVGKIKEEINKHAKEIGVKKYNKDGLLEEEKPANIA</sequence>
<gene>
    <name evidence="2" type="ORF">FZC34_00330</name>
</gene>
<accession>A0A5C0UGF8</accession>
<proteinExistence type="predicted"/>
<organism evidence="2 3">
    <name type="scientific">Candidatus Cytomitobacter primus</name>
    <dbReference type="NCBI Taxonomy" id="2066024"/>
    <lineage>
        <taxon>Bacteria</taxon>
        <taxon>Pseudomonadati</taxon>
        <taxon>Pseudomonadota</taxon>
        <taxon>Alphaproteobacteria</taxon>
        <taxon>Holosporales</taxon>
        <taxon>Holosporaceae</taxon>
        <taxon>Candidatus Cytomitobacter</taxon>
    </lineage>
</organism>
<dbReference type="AlphaFoldDB" id="A0A5C0UGF8"/>
<dbReference type="EMBL" id="CP043316">
    <property type="protein sequence ID" value="QEK38372.1"/>
    <property type="molecule type" value="Genomic_DNA"/>
</dbReference>
<dbReference type="Proteomes" id="UP000325004">
    <property type="component" value="Chromosome"/>
</dbReference>
<dbReference type="RefSeq" id="WP_148971488.1">
    <property type="nucleotide sequence ID" value="NZ_CP043316.1"/>
</dbReference>
<protein>
    <submittedName>
        <fullName evidence="2">Uncharacterized protein</fullName>
    </submittedName>
</protein>
<reference evidence="2 3" key="1">
    <citation type="submission" date="2019-08" db="EMBL/GenBank/DDBJ databases">
        <title>Highly reduced genomes of protist endosymbionts show evolutionary convergence.</title>
        <authorList>
            <person name="George E."/>
            <person name="Husnik F."/>
            <person name="Tashyreva D."/>
            <person name="Prokopchuk G."/>
            <person name="Horak A."/>
            <person name="Kwong W.K."/>
            <person name="Lukes J."/>
            <person name="Keeling P.J."/>
        </authorList>
    </citation>
    <scope>NUCLEOTIDE SEQUENCE [LARGE SCALE GENOMIC DNA]</scope>
    <source>
        <strain evidence="2">1604LC</strain>
    </source>
</reference>
<keyword evidence="3" id="KW-1185">Reference proteome</keyword>
<dbReference type="KEGG" id="cpri:FZC34_00330"/>
<feature type="chain" id="PRO_5022677116" evidence="1">
    <location>
        <begin position="21"/>
        <end position="310"/>
    </location>
</feature>
<dbReference type="OrthoDB" id="9833666at2"/>
<name>A0A5C0UGF8_9PROT</name>
<evidence type="ECO:0000313" key="2">
    <source>
        <dbReference type="EMBL" id="QEK38372.1"/>
    </source>
</evidence>
<evidence type="ECO:0000313" key="3">
    <source>
        <dbReference type="Proteomes" id="UP000325004"/>
    </source>
</evidence>